<dbReference type="Proteomes" id="UP000521943">
    <property type="component" value="Unassembled WGS sequence"/>
</dbReference>
<dbReference type="OrthoDB" id="3270804at2759"/>
<reference evidence="3 4" key="1">
    <citation type="submission" date="2020-07" db="EMBL/GenBank/DDBJ databases">
        <title>Comparative genomics of pyrophilous fungi reveals a link between fire events and developmental genes.</title>
        <authorList>
            <consortium name="DOE Joint Genome Institute"/>
            <person name="Steindorff A.S."/>
            <person name="Carver A."/>
            <person name="Calhoun S."/>
            <person name="Stillman K."/>
            <person name="Liu H."/>
            <person name="Lipzen A."/>
            <person name="Pangilinan J."/>
            <person name="Labutti K."/>
            <person name="Bruns T.D."/>
            <person name="Grigoriev I.V."/>
        </authorList>
    </citation>
    <scope>NUCLEOTIDE SEQUENCE [LARGE SCALE GENOMIC DNA]</scope>
    <source>
        <strain evidence="3 4">CBS 144469</strain>
    </source>
</reference>
<dbReference type="Gene3D" id="3.40.970.10">
    <property type="entry name" value="Ribonuclease H1, N-terminal domain"/>
    <property type="match status" value="1"/>
</dbReference>
<sequence length="279" mass="27521">MSSTDNSRSPSPAPASSTITLTELIAALGTLGVNVTSPHDEMTRAQSTATVSGPPPPPPSGGEAPTAAVTPAAPTNTSRLAVIIAALNSLGIDVTGGENTAGSLTTPTAPPAAAAATPPAPTPAAPTATGESVLSAGGRALSGLPPLAPPTQTQTLPTGIRILSPSGSAIILSPDSIPVGGAPGSAPAPRSVAGDSSTPISGFVCASCNAHNLVRSSKETWYVVTVGLQVGVMQGWHSVMPLVSGVRGACYRKYPSQEEAVAAFEKALASNNVHSVAHH</sequence>
<dbReference type="InterPro" id="IPR037056">
    <property type="entry name" value="RNase_H1_N_sf"/>
</dbReference>
<keyword evidence="4" id="KW-1185">Reference proteome</keyword>
<dbReference type="InterPro" id="IPR011320">
    <property type="entry name" value="RNase_H1_N"/>
</dbReference>
<organism evidence="3 4">
    <name type="scientific">Ephemerocybe angulata</name>
    <dbReference type="NCBI Taxonomy" id="980116"/>
    <lineage>
        <taxon>Eukaryota</taxon>
        <taxon>Fungi</taxon>
        <taxon>Dikarya</taxon>
        <taxon>Basidiomycota</taxon>
        <taxon>Agaricomycotina</taxon>
        <taxon>Agaricomycetes</taxon>
        <taxon>Agaricomycetidae</taxon>
        <taxon>Agaricales</taxon>
        <taxon>Agaricineae</taxon>
        <taxon>Psathyrellaceae</taxon>
        <taxon>Ephemerocybe</taxon>
    </lineage>
</organism>
<feature type="compositionally biased region" description="Low complexity" evidence="1">
    <location>
        <begin position="105"/>
        <end position="117"/>
    </location>
</feature>
<dbReference type="AlphaFoldDB" id="A0A8H6HHF9"/>
<dbReference type="InterPro" id="IPR009027">
    <property type="entry name" value="Ribosomal_bL9/RNase_H1_N"/>
</dbReference>
<dbReference type="SUPFAM" id="SSF55658">
    <property type="entry name" value="L9 N-domain-like"/>
    <property type="match status" value="1"/>
</dbReference>
<feature type="region of interest" description="Disordered" evidence="1">
    <location>
        <begin position="101"/>
        <end position="159"/>
    </location>
</feature>
<dbReference type="Pfam" id="PF01693">
    <property type="entry name" value="Cauli_VI"/>
    <property type="match status" value="1"/>
</dbReference>
<comment type="caution">
    <text evidence="3">The sequence shown here is derived from an EMBL/GenBank/DDBJ whole genome shotgun (WGS) entry which is preliminary data.</text>
</comment>
<evidence type="ECO:0000313" key="3">
    <source>
        <dbReference type="EMBL" id="KAF6746232.1"/>
    </source>
</evidence>
<evidence type="ECO:0000256" key="1">
    <source>
        <dbReference type="SAM" id="MobiDB-lite"/>
    </source>
</evidence>
<feature type="compositionally biased region" description="Low complexity" evidence="1">
    <location>
        <begin position="61"/>
        <end position="72"/>
    </location>
</feature>
<evidence type="ECO:0000259" key="2">
    <source>
        <dbReference type="Pfam" id="PF01693"/>
    </source>
</evidence>
<proteinExistence type="predicted"/>
<name>A0A8H6HHF9_9AGAR</name>
<accession>A0A8H6HHF9</accession>
<evidence type="ECO:0000313" key="4">
    <source>
        <dbReference type="Proteomes" id="UP000521943"/>
    </source>
</evidence>
<feature type="region of interest" description="Disordered" evidence="1">
    <location>
        <begin position="35"/>
        <end position="72"/>
    </location>
</feature>
<protein>
    <recommendedName>
        <fullName evidence="2">Ribonuclease H1 N-terminal domain-containing protein</fullName>
    </recommendedName>
</protein>
<feature type="domain" description="Ribonuclease H1 N-terminal" evidence="2">
    <location>
        <begin position="221"/>
        <end position="262"/>
    </location>
</feature>
<gene>
    <name evidence="3" type="ORF">DFP72DRAFT_1152891</name>
</gene>
<dbReference type="EMBL" id="JACGCI010000095">
    <property type="protein sequence ID" value="KAF6746232.1"/>
    <property type="molecule type" value="Genomic_DNA"/>
</dbReference>